<feature type="compositionally biased region" description="Acidic residues" evidence="1">
    <location>
        <begin position="59"/>
        <end position="75"/>
    </location>
</feature>
<feature type="non-terminal residue" evidence="2">
    <location>
        <position position="147"/>
    </location>
</feature>
<feature type="region of interest" description="Disordered" evidence="1">
    <location>
        <begin position="99"/>
        <end position="147"/>
    </location>
</feature>
<feature type="compositionally biased region" description="Polar residues" evidence="1">
    <location>
        <begin position="1"/>
        <end position="23"/>
    </location>
</feature>
<evidence type="ECO:0000313" key="3">
    <source>
        <dbReference type="Proteomes" id="UP001607302"/>
    </source>
</evidence>
<organism evidence="2 3">
    <name type="scientific">Vespula squamosa</name>
    <name type="common">Southern yellow jacket</name>
    <name type="synonym">Wasp</name>
    <dbReference type="NCBI Taxonomy" id="30214"/>
    <lineage>
        <taxon>Eukaryota</taxon>
        <taxon>Metazoa</taxon>
        <taxon>Ecdysozoa</taxon>
        <taxon>Arthropoda</taxon>
        <taxon>Hexapoda</taxon>
        <taxon>Insecta</taxon>
        <taxon>Pterygota</taxon>
        <taxon>Neoptera</taxon>
        <taxon>Endopterygota</taxon>
        <taxon>Hymenoptera</taxon>
        <taxon>Apocrita</taxon>
        <taxon>Aculeata</taxon>
        <taxon>Vespoidea</taxon>
        <taxon>Vespidae</taxon>
        <taxon>Vespinae</taxon>
        <taxon>Vespula</taxon>
    </lineage>
</organism>
<comment type="caution">
    <text evidence="2">The sequence shown here is derived from an EMBL/GenBank/DDBJ whole genome shotgun (WGS) entry which is preliminary data.</text>
</comment>
<gene>
    <name evidence="2" type="ORF">V1478_011199</name>
</gene>
<accession>A0ABD2AG09</accession>
<sequence length="147" mass="16789">MDNVPSSSPITTTQLGANDSQTVIPPILRRYSRRAQQRASTRSKTRMTKKMQKQKQAEAEAEEGGEGEEEEEENKDDERRRATTNIFFFFLRSTLGQGHVDLVGKRQKGRVGSPSRGPRWLQPRADIRRTKKSTRQAECHSTSSRRT</sequence>
<name>A0ABD2AG09_VESSQ</name>
<keyword evidence="3" id="KW-1185">Reference proteome</keyword>
<proteinExistence type="predicted"/>
<feature type="compositionally biased region" description="Basic residues" evidence="1">
    <location>
        <begin position="30"/>
        <end position="53"/>
    </location>
</feature>
<dbReference type="EMBL" id="JAUDFV010000151">
    <property type="protein sequence ID" value="KAL2718780.1"/>
    <property type="molecule type" value="Genomic_DNA"/>
</dbReference>
<reference evidence="2 3" key="1">
    <citation type="journal article" date="2024" name="Ann. Entomol. Soc. Am.">
        <title>Genomic analyses of the southern and eastern yellowjacket wasps (Hymenoptera: Vespidae) reveal evolutionary signatures of social life.</title>
        <authorList>
            <person name="Catto M.A."/>
            <person name="Caine P.B."/>
            <person name="Orr S.E."/>
            <person name="Hunt B.G."/>
            <person name="Goodisman M.A.D."/>
        </authorList>
    </citation>
    <scope>NUCLEOTIDE SEQUENCE [LARGE SCALE GENOMIC DNA]</scope>
    <source>
        <strain evidence="2">233</strain>
        <tissue evidence="2">Head and thorax</tissue>
    </source>
</reference>
<protein>
    <submittedName>
        <fullName evidence="2">Uncharacterized protein</fullName>
    </submittedName>
</protein>
<evidence type="ECO:0000256" key="1">
    <source>
        <dbReference type="SAM" id="MobiDB-lite"/>
    </source>
</evidence>
<dbReference type="Proteomes" id="UP001607302">
    <property type="component" value="Unassembled WGS sequence"/>
</dbReference>
<evidence type="ECO:0000313" key="2">
    <source>
        <dbReference type="EMBL" id="KAL2718780.1"/>
    </source>
</evidence>
<dbReference type="AlphaFoldDB" id="A0ABD2AG09"/>
<feature type="region of interest" description="Disordered" evidence="1">
    <location>
        <begin position="1"/>
        <end position="80"/>
    </location>
</feature>